<name>A0A511YQW7_9FLAO</name>
<dbReference type="AlphaFoldDB" id="A0A511YQW7"/>
<evidence type="ECO:0000313" key="5">
    <source>
        <dbReference type="Proteomes" id="UP000321863"/>
    </source>
</evidence>
<evidence type="ECO:0000256" key="1">
    <source>
        <dbReference type="ARBA" id="ARBA00022553"/>
    </source>
</evidence>
<dbReference type="SUPFAM" id="SSF52172">
    <property type="entry name" value="CheY-like"/>
    <property type="match status" value="1"/>
</dbReference>
<dbReference type="RefSeq" id="WP_146943518.1">
    <property type="nucleotide sequence ID" value="NZ_BJYJ01000027.1"/>
</dbReference>
<dbReference type="Gene3D" id="3.40.50.2300">
    <property type="match status" value="1"/>
</dbReference>
<dbReference type="Proteomes" id="UP000321863">
    <property type="component" value="Unassembled WGS sequence"/>
</dbReference>
<feature type="modified residue" description="4-aspartylphosphate" evidence="2">
    <location>
        <position position="59"/>
    </location>
</feature>
<dbReference type="SMART" id="SM00448">
    <property type="entry name" value="REC"/>
    <property type="match status" value="1"/>
</dbReference>
<dbReference type="GO" id="GO:0000160">
    <property type="term" value="P:phosphorelay signal transduction system"/>
    <property type="evidence" value="ECO:0007669"/>
    <property type="project" value="InterPro"/>
</dbReference>
<dbReference type="InterPro" id="IPR050595">
    <property type="entry name" value="Bact_response_regulator"/>
</dbReference>
<organism evidence="4 5">
    <name type="scientific">Chryseobacterium hagamense</name>
    <dbReference type="NCBI Taxonomy" id="395935"/>
    <lineage>
        <taxon>Bacteria</taxon>
        <taxon>Pseudomonadati</taxon>
        <taxon>Bacteroidota</taxon>
        <taxon>Flavobacteriia</taxon>
        <taxon>Flavobacteriales</taxon>
        <taxon>Weeksellaceae</taxon>
        <taxon>Chryseobacterium group</taxon>
        <taxon>Chryseobacterium</taxon>
    </lineage>
</organism>
<evidence type="ECO:0000256" key="2">
    <source>
        <dbReference type="PROSITE-ProRule" id="PRU00169"/>
    </source>
</evidence>
<dbReference type="EMBL" id="BJYJ01000027">
    <property type="protein sequence ID" value="GEN77593.1"/>
    <property type="molecule type" value="Genomic_DNA"/>
</dbReference>
<reference evidence="4 5" key="1">
    <citation type="submission" date="2019-07" db="EMBL/GenBank/DDBJ databases">
        <title>Whole genome shotgun sequence of Chryseobacterium hagamense NBRC 105253.</title>
        <authorList>
            <person name="Hosoyama A."/>
            <person name="Uohara A."/>
            <person name="Ohji S."/>
            <person name="Ichikawa N."/>
        </authorList>
    </citation>
    <scope>NUCLEOTIDE SEQUENCE [LARGE SCALE GENOMIC DNA]</scope>
    <source>
        <strain evidence="4 5">NBRC 105253</strain>
    </source>
</reference>
<comment type="caution">
    <text evidence="4">The sequence shown here is derived from an EMBL/GenBank/DDBJ whole genome shotgun (WGS) entry which is preliminary data.</text>
</comment>
<dbReference type="PANTHER" id="PTHR44591">
    <property type="entry name" value="STRESS RESPONSE REGULATOR PROTEIN 1"/>
    <property type="match status" value="1"/>
</dbReference>
<dbReference type="InterPro" id="IPR011006">
    <property type="entry name" value="CheY-like_superfamily"/>
</dbReference>
<evidence type="ECO:0000313" key="4">
    <source>
        <dbReference type="EMBL" id="GEN77593.1"/>
    </source>
</evidence>
<protein>
    <submittedName>
        <fullName evidence="4">Two-component system response regulator</fullName>
    </submittedName>
</protein>
<sequence length="126" mass="14504">MLIRKDKKRKILIFDDDVMTLEVISLIFSEKGYEVSVSETTYNILGIVDQVKPDLIIMDNWIPDRGGVEATLLLKNNQKYSAIPVLFISANLDIEKLAAYSYANDYIKKPFDLDHFEYKVSLLLNI</sequence>
<accession>A0A511YQW7</accession>
<keyword evidence="1 2" id="KW-0597">Phosphoprotein</keyword>
<dbReference type="PANTHER" id="PTHR44591:SF3">
    <property type="entry name" value="RESPONSE REGULATORY DOMAIN-CONTAINING PROTEIN"/>
    <property type="match status" value="1"/>
</dbReference>
<dbReference type="Pfam" id="PF00072">
    <property type="entry name" value="Response_reg"/>
    <property type="match status" value="1"/>
</dbReference>
<dbReference type="PROSITE" id="PS50110">
    <property type="entry name" value="RESPONSE_REGULATORY"/>
    <property type="match status" value="1"/>
</dbReference>
<proteinExistence type="predicted"/>
<keyword evidence="5" id="KW-1185">Reference proteome</keyword>
<feature type="domain" description="Response regulatory" evidence="3">
    <location>
        <begin position="10"/>
        <end position="124"/>
    </location>
</feature>
<dbReference type="InterPro" id="IPR001789">
    <property type="entry name" value="Sig_transdc_resp-reg_receiver"/>
</dbReference>
<evidence type="ECO:0000259" key="3">
    <source>
        <dbReference type="PROSITE" id="PS50110"/>
    </source>
</evidence>
<dbReference type="OrthoDB" id="9789181at2"/>
<gene>
    <name evidence="4" type="ORF">CHA01nite_33330</name>
</gene>